<dbReference type="Proteomes" id="UP000068832">
    <property type="component" value="Chromosome"/>
</dbReference>
<dbReference type="EMBL" id="CP012172">
    <property type="protein sequence ID" value="AKV73873.1"/>
    <property type="molecule type" value="Genomic_DNA"/>
</dbReference>
<evidence type="ECO:0008006" key="13">
    <source>
        <dbReference type="Google" id="ProtNLM"/>
    </source>
</evidence>
<dbReference type="OMA" id="PAYLCWK"/>
<dbReference type="RefSeq" id="WP_012020745.1">
    <property type="nucleotide sequence ID" value="NZ_AP019770.1"/>
</dbReference>
<reference evidence="1 7" key="1">
    <citation type="journal article" date="2014" name="J. Bacteriol.">
        <title>Role of an Archaeal PitA Transporter in the Copper and Arsenic Resistance of Metallosphaera sedula, an Extreme Thermoacidophile.</title>
        <authorList>
            <person name="McCarthy S."/>
            <person name="Ai C."/>
            <person name="Wheaton G."/>
            <person name="Tevatia R."/>
            <person name="Eckrich V."/>
            <person name="Kelly R."/>
            <person name="Blum P."/>
        </authorList>
    </citation>
    <scope>NUCLEOTIDE SEQUENCE [LARGE SCALE GENOMIC DNA]</scope>
    <source>
        <strain evidence="1 7">CuR1</strain>
    </source>
</reference>
<dbReference type="GeneID" id="97614152"/>
<organism evidence="1 7">
    <name type="scientific">Metallosphaera sedula</name>
    <dbReference type="NCBI Taxonomy" id="43687"/>
    <lineage>
        <taxon>Archaea</taxon>
        <taxon>Thermoproteota</taxon>
        <taxon>Thermoprotei</taxon>
        <taxon>Sulfolobales</taxon>
        <taxon>Sulfolobaceae</taxon>
        <taxon>Metallosphaera</taxon>
    </lineage>
</organism>
<protein>
    <recommendedName>
        <fullName evidence="13">DUF2203 domain-containing protein</fullName>
    </recommendedName>
</protein>
<sequence>MSYSYFDLQTARELLPWVKEKLKKLKTAEINAQDALINGKKEYIRLYSIEVESILKELTEKGIIVRDVEMGLVDFPAVINDRPAYLCWKADEEDIMYWHYVEEGFRGRKRISPRDQILSYQ</sequence>
<evidence type="ECO:0000313" key="12">
    <source>
        <dbReference type="Proteomes" id="UP000068832"/>
    </source>
</evidence>
<dbReference type="PIRSF" id="PIRSF016498">
    <property type="entry name" value="UCP016498"/>
    <property type="match status" value="1"/>
</dbReference>
<proteinExistence type="predicted"/>
<gene>
    <name evidence="1" type="ORF">HA72_0783</name>
    <name evidence="2" type="ORF">MsedA_0798</name>
    <name evidence="3" type="ORF">MsedB_0799</name>
    <name evidence="4" type="ORF">MsedC_0798</name>
    <name evidence="5" type="ORF">MsedD_0799</name>
    <name evidence="6" type="ORF">MsedE_0798</name>
</gene>
<evidence type="ECO:0000313" key="11">
    <source>
        <dbReference type="Proteomes" id="UP000062475"/>
    </source>
</evidence>
<dbReference type="Proteomes" id="UP000062398">
    <property type="component" value="Chromosome"/>
</dbReference>
<evidence type="ECO:0000313" key="10">
    <source>
        <dbReference type="Proteomes" id="UP000062398"/>
    </source>
</evidence>
<dbReference type="EMBL" id="CP008822">
    <property type="protein sequence ID" value="AIM26944.1"/>
    <property type="molecule type" value="Genomic_DNA"/>
</dbReference>
<evidence type="ECO:0000313" key="1">
    <source>
        <dbReference type="EMBL" id="AIM26944.1"/>
    </source>
</evidence>
<name>A0A088E3D4_9CREN</name>
<dbReference type="Pfam" id="PF09969">
    <property type="entry name" value="DUF2203"/>
    <property type="match status" value="1"/>
</dbReference>
<dbReference type="OrthoDB" id="7857at2157"/>
<evidence type="ECO:0000313" key="2">
    <source>
        <dbReference type="EMBL" id="AKV73873.1"/>
    </source>
</evidence>
<reference evidence="9 10" key="2">
    <citation type="journal article" date="2015" name="Genome Announc.">
        <title>Complete Genome Sequences of Evolved Arsenate-Resistant Metallosphaera sedula Strains.</title>
        <authorList>
            <person name="Ai C."/>
            <person name="McCarthy S."/>
            <person name="Schackwitz W."/>
            <person name="Martin J."/>
            <person name="Lipzen A."/>
            <person name="Blum P."/>
        </authorList>
    </citation>
    <scope>NUCLEOTIDE SEQUENCE [LARGE SCALE GENOMIC DNA]</scope>
    <source>
        <strain evidence="4 10">ARS120-1</strain>
        <strain evidence="5 9">ARS120-2</strain>
        <strain evidence="2 12">ARS50-1</strain>
        <strain evidence="3 11">ARS50-2</strain>
    </source>
</reference>
<evidence type="ECO:0000313" key="5">
    <source>
        <dbReference type="EMBL" id="AKV80611.1"/>
    </source>
</evidence>
<dbReference type="EMBL" id="CP012174">
    <property type="protein sequence ID" value="AKV78366.1"/>
    <property type="molecule type" value="Genomic_DNA"/>
</dbReference>
<accession>A0A088E3D4</accession>
<evidence type="ECO:0000313" key="9">
    <source>
        <dbReference type="Proteomes" id="UP000061362"/>
    </source>
</evidence>
<evidence type="ECO:0000313" key="8">
    <source>
        <dbReference type="Proteomes" id="UP000056255"/>
    </source>
</evidence>
<dbReference type="AlphaFoldDB" id="A0A088E3D4"/>
<dbReference type="Proteomes" id="UP000056255">
    <property type="component" value="Chromosome"/>
</dbReference>
<dbReference type="EMBL" id="CP012175">
    <property type="protein sequence ID" value="AKV80611.1"/>
    <property type="molecule type" value="Genomic_DNA"/>
</dbReference>
<dbReference type="Proteomes" id="UP000062475">
    <property type="component" value="Chromosome"/>
</dbReference>
<evidence type="ECO:0000313" key="4">
    <source>
        <dbReference type="EMBL" id="AKV78366.1"/>
    </source>
</evidence>
<evidence type="ECO:0000313" key="7">
    <source>
        <dbReference type="Proteomes" id="UP000029084"/>
    </source>
</evidence>
<dbReference type="PATRIC" id="fig|43687.5.peg.802"/>
<evidence type="ECO:0000313" key="6">
    <source>
        <dbReference type="EMBL" id="AKV82855.1"/>
    </source>
</evidence>
<dbReference type="EMBL" id="CP012176">
    <property type="protein sequence ID" value="AKV82855.1"/>
    <property type="molecule type" value="Genomic_DNA"/>
</dbReference>
<dbReference type="Proteomes" id="UP000029084">
    <property type="component" value="Chromosome"/>
</dbReference>
<dbReference type="InterPro" id="IPR018699">
    <property type="entry name" value="DUF2203"/>
</dbReference>
<dbReference type="EMBL" id="CP012173">
    <property type="protein sequence ID" value="AKV76115.1"/>
    <property type="molecule type" value="Genomic_DNA"/>
</dbReference>
<reference evidence="6 8" key="3">
    <citation type="submission" date="2015-07" db="EMBL/GenBank/DDBJ databases">
        <title>Physiological, transcriptional responses and genome re-sequencing of acid resistant extremely thermoacidophilic Metallosphaera sedula SARC-M1.</title>
        <authorList>
            <person name="Ai C."/>
            <person name="McCarthy S."/>
            <person name="Eckrich V."/>
            <person name="Rudrappa D."/>
            <person name="Qiu G."/>
            <person name="Blum P."/>
        </authorList>
    </citation>
    <scope>NUCLEOTIDE SEQUENCE [LARGE SCALE GENOMIC DNA]</scope>
    <source>
        <strain evidence="6 8">SARC-M1</strain>
    </source>
</reference>
<evidence type="ECO:0000313" key="3">
    <source>
        <dbReference type="EMBL" id="AKV76115.1"/>
    </source>
</evidence>
<dbReference type="Proteomes" id="UP000061362">
    <property type="component" value="Chromosome"/>
</dbReference>